<name>A0A835HTI8_9MAGN</name>
<keyword evidence="2" id="KW-1185">Reference proteome</keyword>
<evidence type="ECO:0000313" key="1">
    <source>
        <dbReference type="EMBL" id="KAF9604157.1"/>
    </source>
</evidence>
<gene>
    <name evidence="1" type="ORF">IFM89_003281</name>
</gene>
<dbReference type="PANTHER" id="PTHR48258">
    <property type="entry name" value="DUF4218 DOMAIN-CONTAINING PROTEIN-RELATED"/>
    <property type="match status" value="1"/>
</dbReference>
<dbReference type="OrthoDB" id="1931794at2759"/>
<organism evidence="1 2">
    <name type="scientific">Coptis chinensis</name>
    <dbReference type="NCBI Taxonomy" id="261450"/>
    <lineage>
        <taxon>Eukaryota</taxon>
        <taxon>Viridiplantae</taxon>
        <taxon>Streptophyta</taxon>
        <taxon>Embryophyta</taxon>
        <taxon>Tracheophyta</taxon>
        <taxon>Spermatophyta</taxon>
        <taxon>Magnoliopsida</taxon>
        <taxon>Ranunculales</taxon>
        <taxon>Ranunculaceae</taxon>
        <taxon>Coptidoideae</taxon>
        <taxon>Coptis</taxon>
    </lineage>
</organism>
<dbReference type="PANTHER" id="PTHR48258:SF3">
    <property type="entry name" value="FK506-BINDING PROTEIN 4-LIKE ISOFORM X1"/>
    <property type="match status" value="1"/>
</dbReference>
<protein>
    <recommendedName>
        <fullName evidence="3">Transposase</fullName>
    </recommendedName>
</protein>
<evidence type="ECO:0000313" key="2">
    <source>
        <dbReference type="Proteomes" id="UP000631114"/>
    </source>
</evidence>
<dbReference type="Proteomes" id="UP000631114">
    <property type="component" value="Unassembled WGS sequence"/>
</dbReference>
<dbReference type="EMBL" id="JADFTS010000005">
    <property type="protein sequence ID" value="KAF9604157.1"/>
    <property type="molecule type" value="Genomic_DNA"/>
</dbReference>
<evidence type="ECO:0008006" key="3">
    <source>
        <dbReference type="Google" id="ProtNLM"/>
    </source>
</evidence>
<dbReference type="AlphaFoldDB" id="A0A835HTI8"/>
<proteinExistence type="predicted"/>
<sequence length="175" mass="20109">MIKVAHRCILLNFEEVQPYIEEHKKELVCREPHLWRNEGALGARHVEFFNEWFKQKIENEKKVKHVSSLLDSLSDGPNPDVVSYKGYMINGHRFHTKDGKKGTQNSGVALPASSLCRASAKDNRKIEQVVTYYYVTKKIILLDYGTFQYPLFKCDWANVGSGIKVEEGLTLVNLH</sequence>
<comment type="caution">
    <text evidence="1">The sequence shown here is derived from an EMBL/GenBank/DDBJ whole genome shotgun (WGS) entry which is preliminary data.</text>
</comment>
<accession>A0A835HTI8</accession>
<reference evidence="1 2" key="1">
    <citation type="submission" date="2020-10" db="EMBL/GenBank/DDBJ databases">
        <title>The Coptis chinensis genome and diversification of protoberbering-type alkaloids.</title>
        <authorList>
            <person name="Wang B."/>
            <person name="Shu S."/>
            <person name="Song C."/>
            <person name="Liu Y."/>
        </authorList>
    </citation>
    <scope>NUCLEOTIDE SEQUENCE [LARGE SCALE GENOMIC DNA]</scope>
    <source>
        <strain evidence="1">HL-2020</strain>
        <tissue evidence="1">Leaf</tissue>
    </source>
</reference>